<feature type="compositionally biased region" description="Basic and acidic residues" evidence="1">
    <location>
        <begin position="886"/>
        <end position="897"/>
    </location>
</feature>
<feature type="compositionally biased region" description="Polar residues" evidence="1">
    <location>
        <begin position="1008"/>
        <end position="1036"/>
    </location>
</feature>
<feature type="region of interest" description="Disordered" evidence="1">
    <location>
        <begin position="633"/>
        <end position="760"/>
    </location>
</feature>
<gene>
    <name evidence="2" type="ORF">EST38_g2216</name>
</gene>
<feature type="compositionally biased region" description="Low complexity" evidence="1">
    <location>
        <begin position="51"/>
        <end position="60"/>
    </location>
</feature>
<feature type="compositionally biased region" description="Low complexity" evidence="1">
    <location>
        <begin position="121"/>
        <end position="135"/>
    </location>
</feature>
<feature type="compositionally biased region" description="Polar residues" evidence="1">
    <location>
        <begin position="951"/>
        <end position="966"/>
    </location>
</feature>
<name>A0A4Q2DWM5_9AGAR</name>
<feature type="compositionally biased region" description="Basic residues" evidence="1">
    <location>
        <begin position="818"/>
        <end position="833"/>
    </location>
</feature>
<feature type="compositionally biased region" description="Polar residues" evidence="1">
    <location>
        <begin position="1323"/>
        <end position="1339"/>
    </location>
</feature>
<evidence type="ECO:0000313" key="2">
    <source>
        <dbReference type="EMBL" id="RXW23664.1"/>
    </source>
</evidence>
<feature type="region of interest" description="Disordered" evidence="1">
    <location>
        <begin position="311"/>
        <end position="334"/>
    </location>
</feature>
<feature type="compositionally biased region" description="Polar residues" evidence="1">
    <location>
        <begin position="740"/>
        <end position="749"/>
    </location>
</feature>
<sequence>MVKDAVATTSNATGNRDLKGKGRALGPSQTLYTPVFYTPSPPVAGMSGIHGKSPSTSSSKPGRDTKGKAKGKSSKARPRRELERVKDHVHLPNLSSANLKRLEELSKRHIALSSNAIPEIPDSQPSSPSPSSSRSALHQNDTSDTYLKQTKKAEPKHDLDMKNPDPLLAQDLINGLEPTIALNPQIRTLRYKLFEALQNTSYDPSHGNWASLSTLLRLGVTSGGTRWVGARADGSSLDIRRELEKRGGVGTVSVGERGRKRRGGLDWCNAETEEEWFEWEKMFEKEMALKRRVEEWTKGVVEDASGVGVPEFGLESQLHPPFSREEDEERDGVVETSEFVEKVLEGGEATTVHEEQSSPAVPVTVALAKEERAKQARQAAKNIKEKKAVDPLRGTNNVLGFSMAKKTAASAATARANHKGLPRPPPRPDLHPQTSPSKSSPSKGSPSKHRLLGQTLKEKEAKEREEREKKEKREKEERKKQRKELISDLSDITSFPAPSFPESQLVTSTPPALPRRGHGLPPPPPFPAQAQLDTGAGASSNVPAFSGGFPGFTSGFNTDPLAFTSGFNNAPRTPKSPGKSAATSRPTSPHKPLSSLAKPLFPVSPRSPGKGQAAARTADVTTALLRPVELKAKNVGAEGVPQVLQEPPTTPPPVRRTYGKSPLRTSLSLSVVGSPVMQPKSPSPAAGRKRKLSVDEGEEGDCVKRARLEPEGEGEDVVMENTTPRKVSLSSHAPSHGFFGSQQDTSVDTSAAGKGQNGLQNPASMLSVPAYGFINAISVPNESSSPIPGLARRKEALGEEGAGASLPTLTDLLASAKKGSKTRGGKLKRRKSARMGLLDVSPVKEPRSPGERQSGMLSAEKKEGSGVVVEEEDSLFAGLPQPPAKTSEEREKAKEDGQGQLPTQEAKQTGPTSTQSMLYGPGASRSPLVSPRSPVRGRSSMVGGEGGLGTTPRTPTKSVSHVRSFQTPRTPKTPTRTPRTPNKAAASMSMSQVSPARSPRTPKGAGGSMSQPVLKTPGTNKAQKTPGTGKTPRNSMSLSASLPPGLGLGGAAPTSPLGMKVPGFTGLGMKKGVAMAGAPEAERVEKEANRDGDDGDKVDPLDLSLPPIDSTPDPYNDPSFDDVDPEDIYVPGLDDDYGGLGLAYGYNGAYGVGGVYDDDGEGGTTDLESPTKSLSSLAGSDSDSDSDFDDDDELPQGHEEEEAGEAGEGVMGGGRDGRGFRFEPDVVSTQKEEQMRLAGFMPPPSSSSNPFLDSSLRLPTEPLALLQQYQSQSQFSQSQAESQERGGGWSPNKPLMSLQSSQPQSQSPDKLASQNRLTRRKSSTISPAKSSQAMYGKYNSQFDVKKRVEEVDRLLEKDLELDSSYAGSVVGVSVNDVVEEEDDDEDEEGDGKLFEGWLKDTSD</sequence>
<feature type="compositionally biased region" description="Low complexity" evidence="1">
    <location>
        <begin position="967"/>
        <end position="981"/>
    </location>
</feature>
<feature type="region of interest" description="Disordered" evidence="1">
    <location>
        <begin position="1076"/>
        <end position="1132"/>
    </location>
</feature>
<comment type="caution">
    <text evidence="2">The sequence shown here is derived from an EMBL/GenBank/DDBJ whole genome shotgun (WGS) entry which is preliminary data.</text>
</comment>
<reference evidence="2 3" key="1">
    <citation type="submission" date="2019-01" db="EMBL/GenBank/DDBJ databases">
        <title>Draft genome sequence of Psathyrella aberdarensis IHI B618.</title>
        <authorList>
            <person name="Buettner E."/>
            <person name="Kellner H."/>
        </authorList>
    </citation>
    <scope>NUCLEOTIDE SEQUENCE [LARGE SCALE GENOMIC DNA]</scope>
    <source>
        <strain evidence="2 3">IHI B618</strain>
    </source>
</reference>
<feature type="region of interest" description="Disordered" evidence="1">
    <location>
        <begin position="378"/>
        <end position="547"/>
    </location>
</feature>
<feature type="compositionally biased region" description="Low complexity" evidence="1">
    <location>
        <begin position="1037"/>
        <end position="1055"/>
    </location>
</feature>
<dbReference type="STRING" id="2316362.A0A4Q2DWM5"/>
<feature type="compositionally biased region" description="Acidic residues" evidence="1">
    <location>
        <begin position="1182"/>
        <end position="1205"/>
    </location>
</feature>
<feature type="region of interest" description="Disordered" evidence="1">
    <location>
        <begin position="115"/>
        <end position="144"/>
    </location>
</feature>
<protein>
    <submittedName>
        <fullName evidence="2">Uncharacterized protein</fullName>
    </submittedName>
</protein>
<feature type="compositionally biased region" description="Low complexity" evidence="1">
    <location>
        <begin position="924"/>
        <end position="942"/>
    </location>
</feature>
<proteinExistence type="predicted"/>
<feature type="compositionally biased region" description="Basic and acidic residues" evidence="1">
    <location>
        <begin position="1390"/>
        <end position="1403"/>
    </location>
</feature>
<keyword evidence="3" id="KW-1185">Reference proteome</keyword>
<feature type="compositionally biased region" description="Basic and acidic residues" evidence="1">
    <location>
        <begin position="1215"/>
        <end position="1235"/>
    </location>
</feature>
<feature type="compositionally biased region" description="Acidic residues" evidence="1">
    <location>
        <begin position="1379"/>
        <end position="1389"/>
    </location>
</feature>
<feature type="compositionally biased region" description="Low complexity" evidence="1">
    <location>
        <begin position="1246"/>
        <end position="1255"/>
    </location>
</feature>
<feature type="compositionally biased region" description="Basic and acidic residues" evidence="1">
    <location>
        <begin position="79"/>
        <end position="89"/>
    </location>
</feature>
<feature type="compositionally biased region" description="Low complexity" evidence="1">
    <location>
        <begin position="1164"/>
        <end position="1181"/>
    </location>
</feature>
<feature type="region of interest" description="Disordered" evidence="1">
    <location>
        <begin position="1"/>
        <end position="89"/>
    </location>
</feature>
<feature type="compositionally biased region" description="Basic residues" evidence="1">
    <location>
        <begin position="68"/>
        <end position="78"/>
    </location>
</feature>
<dbReference type="Proteomes" id="UP000290288">
    <property type="component" value="Unassembled WGS sequence"/>
</dbReference>
<dbReference type="OrthoDB" id="3218262at2759"/>
<feature type="compositionally biased region" description="Acidic residues" evidence="1">
    <location>
        <begin position="1119"/>
        <end position="1132"/>
    </location>
</feature>
<feature type="compositionally biased region" description="Polar residues" evidence="1">
    <location>
        <begin position="900"/>
        <end position="917"/>
    </location>
</feature>
<organism evidence="2 3">
    <name type="scientific">Candolleomyces aberdarensis</name>
    <dbReference type="NCBI Taxonomy" id="2316362"/>
    <lineage>
        <taxon>Eukaryota</taxon>
        <taxon>Fungi</taxon>
        <taxon>Dikarya</taxon>
        <taxon>Basidiomycota</taxon>
        <taxon>Agaricomycotina</taxon>
        <taxon>Agaricomycetes</taxon>
        <taxon>Agaricomycetidae</taxon>
        <taxon>Agaricales</taxon>
        <taxon>Agaricineae</taxon>
        <taxon>Psathyrellaceae</taxon>
        <taxon>Candolleomyces</taxon>
    </lineage>
</organism>
<dbReference type="EMBL" id="SDEE01000036">
    <property type="protein sequence ID" value="RXW23664.1"/>
    <property type="molecule type" value="Genomic_DNA"/>
</dbReference>
<feature type="compositionally biased region" description="Low complexity" evidence="1">
    <location>
        <begin position="435"/>
        <end position="445"/>
    </location>
</feature>
<feature type="region of interest" description="Disordered" evidence="1">
    <location>
        <begin position="1153"/>
        <end position="1339"/>
    </location>
</feature>
<feature type="compositionally biased region" description="Low complexity" evidence="1">
    <location>
        <begin position="404"/>
        <end position="415"/>
    </location>
</feature>
<feature type="compositionally biased region" description="Basic and acidic residues" evidence="1">
    <location>
        <begin position="456"/>
        <end position="486"/>
    </location>
</feature>
<feature type="compositionally biased region" description="Polar residues" evidence="1">
    <location>
        <begin position="720"/>
        <end position="733"/>
    </location>
</feature>
<evidence type="ECO:0000313" key="3">
    <source>
        <dbReference type="Proteomes" id="UP000290288"/>
    </source>
</evidence>
<feature type="compositionally biased region" description="Low complexity" evidence="1">
    <location>
        <begin position="1267"/>
        <end position="1281"/>
    </location>
</feature>
<feature type="region of interest" description="Disordered" evidence="1">
    <location>
        <begin position="561"/>
        <end position="618"/>
    </location>
</feature>
<accession>A0A4Q2DWM5</accession>
<feature type="region of interest" description="Disordered" evidence="1">
    <location>
        <begin position="798"/>
        <end position="1055"/>
    </location>
</feature>
<feature type="region of interest" description="Disordered" evidence="1">
    <location>
        <begin position="1379"/>
        <end position="1403"/>
    </location>
</feature>
<feature type="compositionally biased region" description="Basic and acidic residues" evidence="1">
    <location>
        <begin position="701"/>
        <end position="710"/>
    </location>
</feature>
<feature type="compositionally biased region" description="Low complexity" evidence="1">
    <location>
        <begin position="1299"/>
        <end position="1308"/>
    </location>
</feature>
<feature type="compositionally biased region" description="Basic and acidic residues" evidence="1">
    <location>
        <begin position="1080"/>
        <end position="1100"/>
    </location>
</feature>
<evidence type="ECO:0000256" key="1">
    <source>
        <dbReference type="SAM" id="MobiDB-lite"/>
    </source>
</evidence>